<dbReference type="EMBL" id="BAAATM010000003">
    <property type="protein sequence ID" value="GAA2517826.1"/>
    <property type="molecule type" value="Genomic_DNA"/>
</dbReference>
<keyword evidence="1" id="KW-0472">Membrane</keyword>
<sequence length="197" mass="20345">MRSLWPTGPASPASGALRGLRAGFLAVLCVLLPSACHVLDRCHAPRWTVVATIAAVALPGCLFLTRRRLSDAQVLGALLAAQAAAHAAYALAGVCRAAGHATPPAGALLAGHLITAVVAARLLGVTERLLRQGRPLLTAVRRLLLLAWPLLGRVHGPGPRITVRESASPLRSALLARLHEGRAPPRPGIASAPSFSG</sequence>
<name>A0ABN3NAI4_9ACTN</name>
<gene>
    <name evidence="2" type="ORF">GCM10010423_07010</name>
</gene>
<keyword evidence="1" id="KW-1133">Transmembrane helix</keyword>
<reference evidence="2 3" key="1">
    <citation type="journal article" date="2019" name="Int. J. Syst. Evol. Microbiol.">
        <title>The Global Catalogue of Microorganisms (GCM) 10K type strain sequencing project: providing services to taxonomists for standard genome sequencing and annotation.</title>
        <authorList>
            <consortium name="The Broad Institute Genomics Platform"/>
            <consortium name="The Broad Institute Genome Sequencing Center for Infectious Disease"/>
            <person name="Wu L."/>
            <person name="Ma J."/>
        </authorList>
    </citation>
    <scope>NUCLEOTIDE SEQUENCE [LARGE SCALE GENOMIC DNA]</scope>
    <source>
        <strain evidence="2 3">JCM 6924</strain>
    </source>
</reference>
<proteinExistence type="predicted"/>
<evidence type="ECO:0000256" key="1">
    <source>
        <dbReference type="SAM" id="Phobius"/>
    </source>
</evidence>
<protein>
    <recommendedName>
        <fullName evidence="4">Integral membrane protein</fullName>
    </recommendedName>
</protein>
<dbReference type="RefSeq" id="WP_344533788.1">
    <property type="nucleotide sequence ID" value="NZ_BAAATM010000003.1"/>
</dbReference>
<feature type="transmembrane region" description="Helical" evidence="1">
    <location>
        <begin position="77"/>
        <end position="99"/>
    </location>
</feature>
<feature type="transmembrane region" description="Helical" evidence="1">
    <location>
        <begin position="105"/>
        <end position="124"/>
    </location>
</feature>
<keyword evidence="1" id="KW-0812">Transmembrane</keyword>
<accession>A0ABN3NAI4</accession>
<keyword evidence="3" id="KW-1185">Reference proteome</keyword>
<evidence type="ECO:0008006" key="4">
    <source>
        <dbReference type="Google" id="ProtNLM"/>
    </source>
</evidence>
<evidence type="ECO:0000313" key="3">
    <source>
        <dbReference type="Proteomes" id="UP001501095"/>
    </source>
</evidence>
<organism evidence="2 3">
    <name type="scientific">Streptomyces levis</name>
    <dbReference type="NCBI Taxonomy" id="285566"/>
    <lineage>
        <taxon>Bacteria</taxon>
        <taxon>Bacillati</taxon>
        <taxon>Actinomycetota</taxon>
        <taxon>Actinomycetes</taxon>
        <taxon>Kitasatosporales</taxon>
        <taxon>Streptomycetaceae</taxon>
        <taxon>Streptomyces</taxon>
    </lineage>
</organism>
<evidence type="ECO:0000313" key="2">
    <source>
        <dbReference type="EMBL" id="GAA2517826.1"/>
    </source>
</evidence>
<comment type="caution">
    <text evidence="2">The sequence shown here is derived from an EMBL/GenBank/DDBJ whole genome shotgun (WGS) entry which is preliminary data.</text>
</comment>
<dbReference type="Proteomes" id="UP001501095">
    <property type="component" value="Unassembled WGS sequence"/>
</dbReference>